<organism evidence="2 3">
    <name type="scientific">Granulicatella seriolae</name>
    <dbReference type="NCBI Taxonomy" id="2967226"/>
    <lineage>
        <taxon>Bacteria</taxon>
        <taxon>Bacillati</taxon>
        <taxon>Bacillota</taxon>
        <taxon>Bacilli</taxon>
        <taxon>Lactobacillales</taxon>
        <taxon>Carnobacteriaceae</taxon>
        <taxon>Granulicatella</taxon>
    </lineage>
</organism>
<feature type="compositionally biased region" description="Basic and acidic residues" evidence="1">
    <location>
        <begin position="282"/>
        <end position="299"/>
    </location>
</feature>
<dbReference type="Proteomes" id="UP001059480">
    <property type="component" value="Unassembled WGS sequence"/>
</dbReference>
<dbReference type="EMBL" id="JANHNZ010000004">
    <property type="protein sequence ID" value="MCQ9210024.1"/>
    <property type="molecule type" value="Genomic_DNA"/>
</dbReference>
<dbReference type="RefSeq" id="WP_256945140.1">
    <property type="nucleotide sequence ID" value="NZ_JANHNZ010000004.1"/>
</dbReference>
<proteinExistence type="predicted"/>
<comment type="caution">
    <text evidence="2">The sequence shown here is derived from an EMBL/GenBank/DDBJ whole genome shotgun (WGS) entry which is preliminary data.</text>
</comment>
<reference evidence="2" key="1">
    <citation type="submission" date="2022-07" db="EMBL/GenBank/DDBJ databases">
        <authorList>
            <person name="Jung M.-Y."/>
            <person name="Lee M."/>
        </authorList>
    </citation>
    <scope>NUCLEOTIDE SEQUENCE</scope>
    <source>
        <strain evidence="2">S8</strain>
    </source>
</reference>
<evidence type="ECO:0000313" key="3">
    <source>
        <dbReference type="Proteomes" id="UP001059480"/>
    </source>
</evidence>
<reference evidence="2" key="3">
    <citation type="journal article" date="2023" name="Microbiol. Resour. Announc.">
        <title>Draft Genome Sequence of Granulicatella sp. Strain S8, Isolated from a Marine Fish, Seriola quinqueradiata.</title>
        <authorList>
            <person name="Lee M."/>
            <person name="Farooq A."/>
            <person name="Jeong J.B."/>
            <person name="Jung M.Y."/>
        </authorList>
    </citation>
    <scope>NUCLEOTIDE SEQUENCE</scope>
    <source>
        <strain evidence="2">S8</strain>
    </source>
</reference>
<protein>
    <submittedName>
        <fullName evidence="2">Uncharacterized protein</fullName>
    </submittedName>
</protein>
<gene>
    <name evidence="2" type="ORF">NPA36_05620</name>
</gene>
<name>A0ABT1WND6_9LACT</name>
<reference evidence="2" key="2">
    <citation type="journal article" date="2023" name="Curr. Microbiol.">
        <title>Granulicatella seriolae sp. nov., a Novel Facultative Anaerobe Isolated from Yellowtail Marine Fish.</title>
        <authorList>
            <person name="Lee M."/>
            <person name="Choi Y.J."/>
            <person name="Farooq A."/>
            <person name="Jeong J.B."/>
            <person name="Jung M.Y."/>
        </authorList>
    </citation>
    <scope>NUCLEOTIDE SEQUENCE</scope>
    <source>
        <strain evidence="2">S8</strain>
    </source>
</reference>
<feature type="region of interest" description="Disordered" evidence="1">
    <location>
        <begin position="1"/>
        <end position="63"/>
    </location>
</feature>
<sequence>MTDNQNKWRSFANQTQKETKTEKSSIPSFPNYLYRKDEKKGDQKTEGPTGVSEPIPKVGQSLSFSEHEDIPFLHQGDHQIKDNLHGQEEQTNVFPSFRQLSSETQAQKNRRNDWNDYLYYSRSRPFTPTTVPSALKGLDLSAKDTNAISYERLVTSLRKEDSDLLLFESQEDSLLALDEIPQIARVTSSKRHRKRTKSGRVTNEKYIERPSQEQASIQESLLQEIPTKQSEELLTQLNPLPGKQRRAMNRSLSWIMEQEKGESDLLPYQSEISKPTHSVPFLEKKQKELNKNSMEDNHE</sequence>
<feature type="region of interest" description="Disordered" evidence="1">
    <location>
        <begin position="265"/>
        <end position="299"/>
    </location>
</feature>
<evidence type="ECO:0000256" key="1">
    <source>
        <dbReference type="SAM" id="MobiDB-lite"/>
    </source>
</evidence>
<keyword evidence="3" id="KW-1185">Reference proteome</keyword>
<feature type="compositionally biased region" description="Polar residues" evidence="1">
    <location>
        <begin position="1"/>
        <end position="16"/>
    </location>
</feature>
<accession>A0ABT1WND6</accession>
<evidence type="ECO:0000313" key="2">
    <source>
        <dbReference type="EMBL" id="MCQ9210024.1"/>
    </source>
</evidence>
<feature type="compositionally biased region" description="Basic and acidic residues" evidence="1">
    <location>
        <begin position="34"/>
        <end position="45"/>
    </location>
</feature>